<dbReference type="Proteomes" id="UP000054988">
    <property type="component" value="Unassembled WGS sequence"/>
</dbReference>
<feature type="domain" description="DUF6697" evidence="2">
    <location>
        <begin position="239"/>
        <end position="441"/>
    </location>
</feature>
<dbReference type="AlphaFoldDB" id="A0A0W0GE47"/>
<feature type="region of interest" description="Disordered" evidence="1">
    <location>
        <begin position="93"/>
        <end position="170"/>
    </location>
</feature>
<dbReference type="Pfam" id="PF20411">
    <property type="entry name" value="DUF6697"/>
    <property type="match status" value="1"/>
</dbReference>
<dbReference type="EMBL" id="LATX01000243">
    <property type="protein sequence ID" value="KTB46808.1"/>
    <property type="molecule type" value="Genomic_DNA"/>
</dbReference>
<comment type="caution">
    <text evidence="3">The sequence shown here is derived from an EMBL/GenBank/DDBJ whole genome shotgun (WGS) entry which is preliminary data.</text>
</comment>
<gene>
    <name evidence="3" type="ORF">WG66_613</name>
</gene>
<proteinExistence type="predicted"/>
<sequence>MAQYKIRMIRAFNAPSSQSHQVRRNDLALHPQYQKLPLKHGQGRRSFDIVLSWRVLRFLQFLHEERVYLFSFSDSHWPRVLIRSTVAPNLENRRTRTPAVPSTTRYLTPIPFQDDDDDSDYQEGPPSRKRTTLVKPTKKRTRKVAGYSTSPQFMDSCGEQDEDTVEVSPRVETPKIKVKPSSSPAKGETLASRMEYFKHEDARTFIFLPTTFLISQPLRPIPQGIPTGLPQHEELVCASRQTWSDLFGGNLQRTFTPAKPEKRPNPEYRNFMFIKREHNPDAPWYPGGGGLVMRREGTETDLIDRQKYIVVTQNGANKWRLMGLYEARKLEGLSKNEWKGLSNKCKQTWIISTYKKQSEQSLEIKAKIALRKKLGEEPSEEAMQDAIVKQKRQGKGRKEKYFGDVTMKDIEDAFDSGKTHLLVYALHCVEYPVEIQRRIIAATGGSPDPAPIVLVEETPAPLRKRIVKKASTAKVTEGGRHDLDSYDKCSLDEGLDELSDLTDLDEE</sequence>
<evidence type="ECO:0000256" key="1">
    <source>
        <dbReference type="SAM" id="MobiDB-lite"/>
    </source>
</evidence>
<accession>A0A0W0GE47</accession>
<reference evidence="3 4" key="1">
    <citation type="submission" date="2015-12" db="EMBL/GenBank/DDBJ databases">
        <title>Draft genome sequence of Moniliophthora roreri, the causal agent of frosty pod rot of cacao.</title>
        <authorList>
            <person name="Aime M.C."/>
            <person name="Diaz-Valderrama J.R."/>
            <person name="Kijpornyongpan T."/>
            <person name="Phillips-Mora W."/>
        </authorList>
    </citation>
    <scope>NUCLEOTIDE SEQUENCE [LARGE SCALE GENOMIC DNA]</scope>
    <source>
        <strain evidence="3 4">MCA 2952</strain>
    </source>
</reference>
<evidence type="ECO:0000313" key="3">
    <source>
        <dbReference type="EMBL" id="KTB46808.1"/>
    </source>
</evidence>
<dbReference type="InterPro" id="IPR046520">
    <property type="entry name" value="DUF6697"/>
</dbReference>
<name>A0A0W0GE47_MONRR</name>
<evidence type="ECO:0000259" key="2">
    <source>
        <dbReference type="Pfam" id="PF20411"/>
    </source>
</evidence>
<protein>
    <recommendedName>
        <fullName evidence="2">DUF6697 domain-containing protein</fullName>
    </recommendedName>
</protein>
<feature type="compositionally biased region" description="Basic residues" evidence="1">
    <location>
        <begin position="127"/>
        <end position="143"/>
    </location>
</feature>
<evidence type="ECO:0000313" key="4">
    <source>
        <dbReference type="Proteomes" id="UP000054988"/>
    </source>
</evidence>
<organism evidence="3 4">
    <name type="scientific">Moniliophthora roreri</name>
    <name type="common">Frosty pod rot fungus</name>
    <name type="synonym">Monilia roreri</name>
    <dbReference type="NCBI Taxonomy" id="221103"/>
    <lineage>
        <taxon>Eukaryota</taxon>
        <taxon>Fungi</taxon>
        <taxon>Dikarya</taxon>
        <taxon>Basidiomycota</taxon>
        <taxon>Agaricomycotina</taxon>
        <taxon>Agaricomycetes</taxon>
        <taxon>Agaricomycetidae</taxon>
        <taxon>Agaricales</taxon>
        <taxon>Marasmiineae</taxon>
        <taxon>Marasmiaceae</taxon>
        <taxon>Moniliophthora</taxon>
    </lineage>
</organism>